<dbReference type="Proteomes" id="UP000027946">
    <property type="component" value="Unassembled WGS sequence"/>
</dbReference>
<gene>
    <name evidence="1" type="ORF">CLIT_13c00490</name>
</gene>
<evidence type="ECO:0000313" key="2">
    <source>
        <dbReference type="Proteomes" id="UP000027946"/>
    </source>
</evidence>
<keyword evidence="2" id="KW-1185">Reference proteome</keyword>
<name>A0A069RKH6_PEPLI</name>
<dbReference type="STRING" id="1121324.CLIT_13c00490"/>
<reference evidence="1 2" key="1">
    <citation type="submission" date="2014-03" db="EMBL/GenBank/DDBJ databases">
        <title>Genome sequence of Clostridium litorale W6, DSM 5388.</title>
        <authorList>
            <person name="Poehlein A."/>
            <person name="Jagirdar A."/>
            <person name="Khonsari B."/>
            <person name="Chibani C.M."/>
            <person name="Gutierrez Gutierrez D.A."/>
            <person name="Davydova E."/>
            <person name="Alghaithi H.S."/>
            <person name="Nair K.P."/>
            <person name="Dhamotharan K."/>
            <person name="Chandran L."/>
            <person name="G W."/>
            <person name="Daniel R."/>
        </authorList>
    </citation>
    <scope>NUCLEOTIDE SEQUENCE [LARGE SCALE GENOMIC DNA]</scope>
    <source>
        <strain evidence="1 2">W6</strain>
    </source>
</reference>
<dbReference type="EMBL" id="JJMM01000013">
    <property type="protein sequence ID" value="KDR94727.1"/>
    <property type="molecule type" value="Genomic_DNA"/>
</dbReference>
<proteinExistence type="predicted"/>
<dbReference type="RefSeq" id="WP_038265808.1">
    <property type="nucleotide sequence ID" value="NZ_FSRH01000017.1"/>
</dbReference>
<accession>A0A069RKH6</accession>
<dbReference type="eggNOG" id="ENOG50346MS">
    <property type="taxonomic scope" value="Bacteria"/>
</dbReference>
<comment type="caution">
    <text evidence="1">The sequence shown here is derived from an EMBL/GenBank/DDBJ whole genome shotgun (WGS) entry which is preliminary data.</text>
</comment>
<protein>
    <submittedName>
        <fullName evidence="1">Uncharacterized protein</fullName>
    </submittedName>
</protein>
<dbReference type="AlphaFoldDB" id="A0A069RKH6"/>
<sequence>MGIKITRELVKYVYLNTPDKEVVKKELEKLYEIMERNIKEIGSNREVRLIIKDFEMLSDIFDVLYIRKDFSSEEITHFAKREEHLKSKFSMKKEYMRKKKNYNGIYIYA</sequence>
<evidence type="ECO:0000313" key="1">
    <source>
        <dbReference type="EMBL" id="KDR94727.1"/>
    </source>
</evidence>
<dbReference type="OrthoDB" id="9968960at2"/>
<organism evidence="1 2">
    <name type="scientific">Peptoclostridium litorale DSM 5388</name>
    <dbReference type="NCBI Taxonomy" id="1121324"/>
    <lineage>
        <taxon>Bacteria</taxon>
        <taxon>Bacillati</taxon>
        <taxon>Bacillota</taxon>
        <taxon>Clostridia</taxon>
        <taxon>Peptostreptococcales</taxon>
        <taxon>Peptoclostridiaceae</taxon>
        <taxon>Peptoclostridium</taxon>
    </lineage>
</organism>